<name>A0A4R1FT46_9NOCA</name>
<sequence length="190" mass="20230">MAFRLNRYAPSMISARKRCTALAGAALICSMVACSGENAAATSPGPSTPGTSTTAAPVQTDGTLPAGTDIYGYRDSFARCRGTERLVLLVGQTTGSSVTTFHGSTVGGDQRFVVCEDRAGTRIVRATAPALRPEPFEGTFFTFTANSQQFVADGMKIDLARATITVTDDPKHPEFRAVTWTVNEYWGAVY</sequence>
<evidence type="ECO:0000313" key="4">
    <source>
        <dbReference type="Proteomes" id="UP000294856"/>
    </source>
</evidence>
<keyword evidence="4" id="KW-1185">Reference proteome</keyword>
<comment type="caution">
    <text evidence="3">The sequence shown here is derived from an EMBL/GenBank/DDBJ whole genome shotgun (WGS) entry which is preliminary data.</text>
</comment>
<proteinExistence type="predicted"/>
<accession>A0A4R1FT46</accession>
<evidence type="ECO:0000313" key="3">
    <source>
        <dbReference type="EMBL" id="TCJ95668.1"/>
    </source>
</evidence>
<feature type="chain" id="PRO_5039063835" description="Lipoprotein" evidence="2">
    <location>
        <begin position="36"/>
        <end position="190"/>
    </location>
</feature>
<evidence type="ECO:0000256" key="2">
    <source>
        <dbReference type="SAM" id="SignalP"/>
    </source>
</evidence>
<dbReference type="Proteomes" id="UP000294856">
    <property type="component" value="Unassembled WGS sequence"/>
</dbReference>
<evidence type="ECO:0008006" key="5">
    <source>
        <dbReference type="Google" id="ProtNLM"/>
    </source>
</evidence>
<feature type="region of interest" description="Disordered" evidence="1">
    <location>
        <begin position="40"/>
        <end position="63"/>
    </location>
</feature>
<dbReference type="EMBL" id="SMFR01000003">
    <property type="protein sequence ID" value="TCJ95668.1"/>
    <property type="molecule type" value="Genomic_DNA"/>
</dbReference>
<keyword evidence="2" id="KW-0732">Signal</keyword>
<dbReference type="AlphaFoldDB" id="A0A4R1FT46"/>
<reference evidence="3 4" key="1">
    <citation type="submission" date="2019-03" db="EMBL/GenBank/DDBJ databases">
        <title>Genomic Encyclopedia of Type Strains, Phase IV (KMG-IV): sequencing the most valuable type-strain genomes for metagenomic binning, comparative biology and taxonomic classification.</title>
        <authorList>
            <person name="Goeker M."/>
        </authorList>
    </citation>
    <scope>NUCLEOTIDE SEQUENCE [LARGE SCALE GENOMIC DNA]</scope>
    <source>
        <strain evidence="3 4">DSM 44684</strain>
    </source>
</reference>
<dbReference type="PROSITE" id="PS51257">
    <property type="entry name" value="PROKAR_LIPOPROTEIN"/>
    <property type="match status" value="1"/>
</dbReference>
<gene>
    <name evidence="3" type="ORF">DFR71_4583</name>
</gene>
<evidence type="ECO:0000256" key="1">
    <source>
        <dbReference type="SAM" id="MobiDB-lite"/>
    </source>
</evidence>
<feature type="signal peptide" evidence="2">
    <location>
        <begin position="1"/>
        <end position="35"/>
    </location>
</feature>
<feature type="compositionally biased region" description="Low complexity" evidence="1">
    <location>
        <begin position="40"/>
        <end position="57"/>
    </location>
</feature>
<organism evidence="3 4">
    <name type="scientific">Nocardia alba</name>
    <dbReference type="NCBI Taxonomy" id="225051"/>
    <lineage>
        <taxon>Bacteria</taxon>
        <taxon>Bacillati</taxon>
        <taxon>Actinomycetota</taxon>
        <taxon>Actinomycetes</taxon>
        <taxon>Mycobacteriales</taxon>
        <taxon>Nocardiaceae</taxon>
        <taxon>Nocardia</taxon>
    </lineage>
</organism>
<protein>
    <recommendedName>
        <fullName evidence="5">Lipoprotein</fullName>
    </recommendedName>
</protein>